<sequence>MKKVVNVLLATTLATSSIAVLPNAALADSAGSTVERIGGINRYETCVNISKKSFDNSDVAILASGQKVHDALTSGGIAAKLKAPLLLTKKDTLPNVVMDELKRLKVKRVIFVGGEQSISKSLENQLAKTFKVQRVSGKDRYETSIKLAEELNKGSKQENIIVNANTVDALSAGPVAAKLNRSIILTDGKNLPEGSKSVVDINSSSNIMIGGTDSMNIKGLKGDRISGINRYETSTKIAEKYYQGNNDKVVLANGTNYIDALSAINLVLSKKAPVLLAKTDALDASVSKYLEKNAKGAYLLGGEDSISASLSKNIEKTIKDAQSKGSKRTDDRKNENKKPDNNKPDNKKPDSPVEYDEVKVLKDGKYEVEAEGFSKLYAKSKNNKLVATVENGKIKDIDFEYNDTDSEVYKKPFGQNKDKLFKKLKDNNYFLDKDKAESLKELNTIADKLYKLVKEDPNVLRTNTEGIKKINDEHKVDIVTSATYTTASLYKGSHDLIKKINDAAEIKKVPRPKKTDKLNLLAKEDFTKLDLNKNYPDGVYYGDGFGYIDSKPIPLKVTVEAGKIKSVEFVKDEVLKVKPNDEYPDLPDDGKTFIKGYEGAIALAKSGETNRLNYFLKSARDTERKVISEVKKSTSDATVEAYNKVLDELFSKHEFGTQKLRLDKSHFDKNVPHVLESRLNYLTRTYMNEDLDYRYKVDTISGATYTATGTIEAIANALKKSDSDVNFTNLTIPENKGLKASYNGGSEIDFNQIGFKAEMLKKGENKPVEIAFKDFEKHGIKLCYVDHATGELKEIKGKLKLTKENLGYDTKKGLALRLVHEKTNTVKLIKSIQIFDNTKIQCTVKKVQVSEVGKEDWKDVEGFNSTLDPKTKQLDFNQKLTISEEVSKALKGKKIKFRLVTTREDNNGEKIFNLKGGDIVWPIFDDSGYYSFTIANEDFTSGSEQYKLDQAGINNFRFAFNGIKSGDFRDAVDELARKKYEIRTQTINLNKEDTNKSIEDLKALAKEKVDTKLIKDAFQRGLMSQKGQALLDSAKAVVDYDEIANAIKTAATKAQTKFDVKFEFDDGSIYKFRLPVYFEIKKEKKHLQLKFEEAIKEKNVQLLQAVPDSFKANDEAAKKNLEALSNTYGKLDRDKIAENVKTTYGSASNNMFVEKVEIADSELEKINTSKTGVYSVKATVKLIDSNQEETRGVFDIPFEVVPYQSVGFHPSLNKYSKTTKLEYGPEENIDITRDKGNQSFLGYWLNYSKRLNADGNWDTTDFEKIRVNTLEDLKLFTIDVVKGEKDTYTKDDIVDLTKPAKEILDPNGPTKLYLYNFAKSVNGEQPQKVLIGEFTLKK</sequence>
<dbReference type="PANTHER" id="PTHR30032:SF8">
    <property type="entry name" value="GERMINATION-SPECIFIC N-ACETYLMURAMOYL-L-ALANINE AMIDASE"/>
    <property type="match status" value="1"/>
</dbReference>
<keyword evidence="5" id="KW-1185">Reference proteome</keyword>
<evidence type="ECO:0000259" key="3">
    <source>
        <dbReference type="SMART" id="SM00900"/>
    </source>
</evidence>
<comment type="caution">
    <text evidence="4">The sequence shown here is derived from an EMBL/GenBank/DDBJ whole genome shotgun (WGS) entry which is preliminary data.</text>
</comment>
<dbReference type="GO" id="GO:0016020">
    <property type="term" value="C:membrane"/>
    <property type="evidence" value="ECO:0007669"/>
    <property type="project" value="InterPro"/>
</dbReference>
<gene>
    <name evidence="4" type="ORF">HMPREF0634_0621</name>
</gene>
<dbReference type="Pfam" id="PF04205">
    <property type="entry name" value="FMN_bind"/>
    <property type="match status" value="1"/>
</dbReference>
<dbReference type="eggNOG" id="COG2247">
    <property type="taxonomic scope" value="Bacteria"/>
</dbReference>
<organism evidence="4 5">
    <name type="scientific">Peptostreptococcus stomatis DSM 17678</name>
    <dbReference type="NCBI Taxonomy" id="596315"/>
    <lineage>
        <taxon>Bacteria</taxon>
        <taxon>Bacillati</taxon>
        <taxon>Bacillota</taxon>
        <taxon>Clostridia</taxon>
        <taxon>Peptostreptococcales</taxon>
        <taxon>Peptostreptococcaceae</taxon>
        <taxon>Peptostreptococcus</taxon>
    </lineage>
</organism>
<feature type="chain" id="PRO_5038388199" evidence="2">
    <location>
        <begin position="20"/>
        <end position="1338"/>
    </location>
</feature>
<dbReference type="InterPro" id="IPR051922">
    <property type="entry name" value="Bact_Sporulation_Assoc"/>
</dbReference>
<dbReference type="SMART" id="SM00900">
    <property type="entry name" value="FMN_bind"/>
    <property type="match status" value="2"/>
</dbReference>
<keyword evidence="2" id="KW-0732">Signal</keyword>
<dbReference type="EMBL" id="ADGQ01000060">
    <property type="protein sequence ID" value="EFM64443.1"/>
    <property type="molecule type" value="Genomic_DNA"/>
</dbReference>
<reference evidence="4 5" key="1">
    <citation type="submission" date="2010-08" db="EMBL/GenBank/DDBJ databases">
        <authorList>
            <person name="Harkins D.M."/>
            <person name="Madupu R."/>
            <person name="Durkin A.S."/>
            <person name="Torralba M."/>
            <person name="Methe B."/>
            <person name="Sutton G.G."/>
            <person name="Nelson K.E."/>
        </authorList>
    </citation>
    <scope>NUCLEOTIDE SEQUENCE [LARGE SCALE GENOMIC DNA]</scope>
    <source>
        <strain evidence="4 5">DSM 17678</strain>
    </source>
</reference>
<protein>
    <submittedName>
        <fullName evidence="4">Putative cell wall binding repeat 2</fullName>
    </submittedName>
</protein>
<name>E0E3X9_9FIRM</name>
<dbReference type="PANTHER" id="PTHR30032">
    <property type="entry name" value="N-ACETYLMURAMOYL-L-ALANINE AMIDASE-RELATED"/>
    <property type="match status" value="1"/>
</dbReference>
<dbReference type="OrthoDB" id="1742106at2"/>
<feature type="region of interest" description="Disordered" evidence="1">
    <location>
        <begin position="318"/>
        <end position="356"/>
    </location>
</feature>
<dbReference type="GO" id="GO:0010181">
    <property type="term" value="F:FMN binding"/>
    <property type="evidence" value="ECO:0007669"/>
    <property type="project" value="InterPro"/>
</dbReference>
<dbReference type="eggNOG" id="COG3976">
    <property type="taxonomic scope" value="Bacteria"/>
</dbReference>
<dbReference type="Proteomes" id="UP000003244">
    <property type="component" value="Unassembled WGS sequence"/>
</dbReference>
<evidence type="ECO:0000256" key="1">
    <source>
        <dbReference type="SAM" id="MobiDB-lite"/>
    </source>
</evidence>
<feature type="signal peptide" evidence="2">
    <location>
        <begin position="1"/>
        <end position="19"/>
    </location>
</feature>
<evidence type="ECO:0000313" key="5">
    <source>
        <dbReference type="Proteomes" id="UP000003244"/>
    </source>
</evidence>
<proteinExistence type="predicted"/>
<evidence type="ECO:0000313" key="4">
    <source>
        <dbReference type="EMBL" id="EFM64443.1"/>
    </source>
</evidence>
<feature type="domain" description="FMN-binding" evidence="3">
    <location>
        <begin position="378"/>
        <end position="500"/>
    </location>
</feature>
<dbReference type="InterPro" id="IPR007253">
    <property type="entry name" value="Cell_wall-bd_2"/>
</dbReference>
<dbReference type="RefSeq" id="WP_007790098.1">
    <property type="nucleotide sequence ID" value="NZ_ADGQ01000060.1"/>
</dbReference>
<evidence type="ECO:0000256" key="2">
    <source>
        <dbReference type="SAM" id="SignalP"/>
    </source>
</evidence>
<accession>E0E3X9</accession>
<dbReference type="Gene3D" id="3.40.50.12090">
    <property type="match status" value="2"/>
</dbReference>
<dbReference type="InterPro" id="IPR007329">
    <property type="entry name" value="FMN-bd"/>
</dbReference>
<dbReference type="Pfam" id="PF04122">
    <property type="entry name" value="CW_binding_2"/>
    <property type="match status" value="3"/>
</dbReference>
<dbReference type="Gene3D" id="3.90.1010.20">
    <property type="match status" value="1"/>
</dbReference>
<feature type="domain" description="FMN-binding" evidence="3">
    <location>
        <begin position="546"/>
        <end position="721"/>
    </location>
</feature>
<dbReference type="STRING" id="596315.HMPREF0634_0621"/>
<dbReference type="GeneID" id="84800976"/>